<dbReference type="AlphaFoldDB" id="A0A0P0UZA1"/>
<organism evidence="2 3">
    <name type="scientific">Oryza sativa subsp. japonica</name>
    <name type="common">Rice</name>
    <dbReference type="NCBI Taxonomy" id="39947"/>
    <lineage>
        <taxon>Eukaryota</taxon>
        <taxon>Viridiplantae</taxon>
        <taxon>Streptophyta</taxon>
        <taxon>Embryophyta</taxon>
        <taxon>Tracheophyta</taxon>
        <taxon>Spermatophyta</taxon>
        <taxon>Magnoliopsida</taxon>
        <taxon>Liliopsida</taxon>
        <taxon>Poales</taxon>
        <taxon>Poaceae</taxon>
        <taxon>BOP clade</taxon>
        <taxon>Oryzoideae</taxon>
        <taxon>Oryzeae</taxon>
        <taxon>Oryzinae</taxon>
        <taxon>Oryza</taxon>
        <taxon>Oryza sativa</taxon>
    </lineage>
</organism>
<reference evidence="2 3" key="3">
    <citation type="journal article" date="2013" name="Rice">
        <title>Improvement of the Oryza sativa Nipponbare reference genome using next generation sequence and optical map data.</title>
        <authorList>
            <person name="Kawahara Y."/>
            <person name="de la Bastide M."/>
            <person name="Hamilton J.P."/>
            <person name="Kanamori H."/>
            <person name="McCombie W.R."/>
            <person name="Ouyang S."/>
            <person name="Schwartz D.C."/>
            <person name="Tanaka T."/>
            <person name="Wu J."/>
            <person name="Zhou S."/>
            <person name="Childs K.L."/>
            <person name="Davidson R.M."/>
            <person name="Lin H."/>
            <person name="Quesada-Ocampo L."/>
            <person name="Vaillancourt B."/>
            <person name="Sakai H."/>
            <person name="Lee S.S."/>
            <person name="Kim J."/>
            <person name="Numa H."/>
            <person name="Itoh T."/>
            <person name="Buell C.R."/>
            <person name="Matsumoto T."/>
        </authorList>
    </citation>
    <scope>NUCLEOTIDE SEQUENCE [LARGE SCALE GENOMIC DNA]</scope>
    <source>
        <strain evidence="3">cv. Nipponbare</strain>
    </source>
</reference>
<feature type="region of interest" description="Disordered" evidence="1">
    <location>
        <begin position="72"/>
        <end position="95"/>
    </location>
</feature>
<accession>A0A0P0UZA1</accession>
<feature type="region of interest" description="Disordered" evidence="1">
    <location>
        <begin position="21"/>
        <end position="53"/>
    </location>
</feature>
<proteinExistence type="predicted"/>
<reference evidence="2 3" key="2">
    <citation type="journal article" date="2013" name="Plant Cell Physiol.">
        <title>Rice Annotation Project Database (RAP-DB): an integrative and interactive database for rice genomics.</title>
        <authorList>
            <person name="Sakai H."/>
            <person name="Lee S.S."/>
            <person name="Tanaka T."/>
            <person name="Numa H."/>
            <person name="Kim J."/>
            <person name="Kawahara Y."/>
            <person name="Wakimoto H."/>
            <person name="Yang C.C."/>
            <person name="Iwamoto M."/>
            <person name="Abe T."/>
            <person name="Yamada Y."/>
            <person name="Muto A."/>
            <person name="Inokuchi H."/>
            <person name="Ikemura T."/>
            <person name="Matsumoto T."/>
            <person name="Sasaki T."/>
            <person name="Itoh T."/>
        </authorList>
    </citation>
    <scope>NUCLEOTIDE SEQUENCE [LARGE SCALE GENOMIC DNA]</scope>
    <source>
        <strain evidence="3">cv. Nipponbare</strain>
    </source>
</reference>
<name>A0A0P0UZA1_ORYSJ</name>
<dbReference type="InParanoid" id="A0A0P0UZA1"/>
<evidence type="ECO:0000313" key="3">
    <source>
        <dbReference type="Proteomes" id="UP000059680"/>
    </source>
</evidence>
<dbReference type="Proteomes" id="UP000059680">
    <property type="component" value="Chromosome 1"/>
</dbReference>
<evidence type="ECO:0000256" key="1">
    <source>
        <dbReference type="SAM" id="MobiDB-lite"/>
    </source>
</evidence>
<sequence>MAALGAAEALESGRKMMSSLTTAKDVGRGGSGLGIGEAEKDSDVGSGPMGGRGLGIRRRWMKVDYSVVRGIGSLEADEEGTSGDSQRQRTRGGCD</sequence>
<gene>
    <name evidence="2" type="ordered locus">Os01g0163533</name>
    <name evidence="2" type="ORF">OSNPB_010163533</name>
</gene>
<dbReference type="PaxDb" id="39947-A0A0P0UZA1"/>
<protein>
    <submittedName>
        <fullName evidence="2">Os01g0163533 protein</fullName>
    </submittedName>
</protein>
<dbReference type="EMBL" id="AP014957">
    <property type="protein sequence ID" value="BAS70544.1"/>
    <property type="molecule type" value="Genomic_DNA"/>
</dbReference>
<reference evidence="3" key="1">
    <citation type="journal article" date="2005" name="Nature">
        <title>The map-based sequence of the rice genome.</title>
        <authorList>
            <consortium name="International rice genome sequencing project (IRGSP)"/>
            <person name="Matsumoto T."/>
            <person name="Wu J."/>
            <person name="Kanamori H."/>
            <person name="Katayose Y."/>
            <person name="Fujisawa M."/>
            <person name="Namiki N."/>
            <person name="Mizuno H."/>
            <person name="Yamamoto K."/>
            <person name="Antonio B.A."/>
            <person name="Baba T."/>
            <person name="Sakata K."/>
            <person name="Nagamura Y."/>
            <person name="Aoki H."/>
            <person name="Arikawa K."/>
            <person name="Arita K."/>
            <person name="Bito T."/>
            <person name="Chiden Y."/>
            <person name="Fujitsuka N."/>
            <person name="Fukunaka R."/>
            <person name="Hamada M."/>
            <person name="Harada C."/>
            <person name="Hayashi A."/>
            <person name="Hijishita S."/>
            <person name="Honda M."/>
            <person name="Hosokawa S."/>
            <person name="Ichikawa Y."/>
            <person name="Idonuma A."/>
            <person name="Iijima M."/>
            <person name="Ikeda M."/>
            <person name="Ikeno M."/>
            <person name="Ito K."/>
            <person name="Ito S."/>
            <person name="Ito T."/>
            <person name="Ito Y."/>
            <person name="Ito Y."/>
            <person name="Iwabuchi A."/>
            <person name="Kamiya K."/>
            <person name="Karasawa W."/>
            <person name="Kurita K."/>
            <person name="Katagiri S."/>
            <person name="Kikuta A."/>
            <person name="Kobayashi H."/>
            <person name="Kobayashi N."/>
            <person name="Machita K."/>
            <person name="Maehara T."/>
            <person name="Masukawa M."/>
            <person name="Mizubayashi T."/>
            <person name="Mukai Y."/>
            <person name="Nagasaki H."/>
            <person name="Nagata Y."/>
            <person name="Naito S."/>
            <person name="Nakashima M."/>
            <person name="Nakama Y."/>
            <person name="Nakamichi Y."/>
            <person name="Nakamura M."/>
            <person name="Meguro A."/>
            <person name="Negishi M."/>
            <person name="Ohta I."/>
            <person name="Ohta T."/>
            <person name="Okamoto M."/>
            <person name="Ono N."/>
            <person name="Saji S."/>
            <person name="Sakaguchi M."/>
            <person name="Sakai K."/>
            <person name="Shibata M."/>
            <person name="Shimokawa T."/>
            <person name="Song J."/>
            <person name="Takazaki Y."/>
            <person name="Terasawa K."/>
            <person name="Tsugane M."/>
            <person name="Tsuji K."/>
            <person name="Ueda S."/>
            <person name="Waki K."/>
            <person name="Yamagata H."/>
            <person name="Yamamoto M."/>
            <person name="Yamamoto S."/>
            <person name="Yamane H."/>
            <person name="Yoshiki S."/>
            <person name="Yoshihara R."/>
            <person name="Yukawa K."/>
            <person name="Zhong H."/>
            <person name="Yano M."/>
            <person name="Yuan Q."/>
            <person name="Ouyang S."/>
            <person name="Liu J."/>
            <person name="Jones K.M."/>
            <person name="Gansberger K."/>
            <person name="Moffat K."/>
            <person name="Hill J."/>
            <person name="Bera J."/>
            <person name="Fadrosh D."/>
            <person name="Jin S."/>
            <person name="Johri S."/>
            <person name="Kim M."/>
            <person name="Overton L."/>
            <person name="Reardon M."/>
            <person name="Tsitrin T."/>
            <person name="Vuong H."/>
            <person name="Weaver B."/>
            <person name="Ciecko A."/>
            <person name="Tallon L."/>
            <person name="Jackson J."/>
            <person name="Pai G."/>
            <person name="Aken S.V."/>
            <person name="Utterback T."/>
            <person name="Reidmuller S."/>
            <person name="Feldblyum T."/>
            <person name="Hsiao J."/>
            <person name="Zismann V."/>
            <person name="Iobst S."/>
            <person name="de Vazeille A.R."/>
            <person name="Buell C.R."/>
            <person name="Ying K."/>
            <person name="Li Y."/>
            <person name="Lu T."/>
            <person name="Huang Y."/>
            <person name="Zhao Q."/>
            <person name="Feng Q."/>
            <person name="Zhang L."/>
            <person name="Zhu J."/>
            <person name="Weng Q."/>
            <person name="Mu J."/>
            <person name="Lu Y."/>
            <person name="Fan D."/>
            <person name="Liu Y."/>
            <person name="Guan J."/>
            <person name="Zhang Y."/>
            <person name="Yu S."/>
            <person name="Liu X."/>
            <person name="Zhang Y."/>
            <person name="Hong G."/>
            <person name="Han B."/>
            <person name="Choisne N."/>
            <person name="Demange N."/>
            <person name="Orjeda G."/>
            <person name="Samain S."/>
            <person name="Cattolico L."/>
            <person name="Pelletier E."/>
            <person name="Couloux A."/>
            <person name="Segurens B."/>
            <person name="Wincker P."/>
            <person name="D'Hont A."/>
            <person name="Scarpelli C."/>
            <person name="Weissenbach J."/>
            <person name="Salanoubat M."/>
            <person name="Quetier F."/>
            <person name="Yu Y."/>
            <person name="Kim H.R."/>
            <person name="Rambo T."/>
            <person name="Currie J."/>
            <person name="Collura K."/>
            <person name="Luo M."/>
            <person name="Yang T."/>
            <person name="Ammiraju J.S.S."/>
            <person name="Engler F."/>
            <person name="Soderlund C."/>
            <person name="Wing R.A."/>
            <person name="Palmer L.E."/>
            <person name="de la Bastide M."/>
            <person name="Spiegel L."/>
            <person name="Nascimento L."/>
            <person name="Zutavern T."/>
            <person name="O'Shaughnessy A."/>
            <person name="Dike S."/>
            <person name="Dedhia N."/>
            <person name="Preston R."/>
            <person name="Balija V."/>
            <person name="McCombie W.R."/>
            <person name="Chow T."/>
            <person name="Chen H."/>
            <person name="Chung M."/>
            <person name="Chen C."/>
            <person name="Shaw J."/>
            <person name="Wu H."/>
            <person name="Hsiao K."/>
            <person name="Chao Y."/>
            <person name="Chu M."/>
            <person name="Cheng C."/>
            <person name="Hour A."/>
            <person name="Lee P."/>
            <person name="Lin S."/>
            <person name="Lin Y."/>
            <person name="Liou J."/>
            <person name="Liu S."/>
            <person name="Hsing Y."/>
            <person name="Raghuvanshi S."/>
            <person name="Mohanty A."/>
            <person name="Bharti A.K."/>
            <person name="Gaur A."/>
            <person name="Gupta V."/>
            <person name="Kumar D."/>
            <person name="Ravi V."/>
            <person name="Vij S."/>
            <person name="Kapur A."/>
            <person name="Khurana P."/>
            <person name="Khurana P."/>
            <person name="Khurana J.P."/>
            <person name="Tyagi A.K."/>
            <person name="Gaikwad K."/>
            <person name="Singh A."/>
            <person name="Dalal V."/>
            <person name="Srivastava S."/>
            <person name="Dixit A."/>
            <person name="Pal A.K."/>
            <person name="Ghazi I.A."/>
            <person name="Yadav M."/>
            <person name="Pandit A."/>
            <person name="Bhargava A."/>
            <person name="Sureshbabu K."/>
            <person name="Batra K."/>
            <person name="Sharma T.R."/>
            <person name="Mohapatra T."/>
            <person name="Singh N.K."/>
            <person name="Messing J."/>
            <person name="Nelson A.B."/>
            <person name="Fuks G."/>
            <person name="Kavchok S."/>
            <person name="Keizer G."/>
            <person name="Linton E."/>
            <person name="Llaca V."/>
            <person name="Song R."/>
            <person name="Tanyolac B."/>
            <person name="Young S."/>
            <person name="Ho-Il K."/>
            <person name="Hahn J.H."/>
            <person name="Sangsakoo G."/>
            <person name="Vanavichit A."/>
            <person name="de Mattos Luiz.A.T."/>
            <person name="Zimmer P.D."/>
            <person name="Malone G."/>
            <person name="Dellagostin O."/>
            <person name="de Oliveira A.C."/>
            <person name="Bevan M."/>
            <person name="Bancroft I."/>
            <person name="Minx P."/>
            <person name="Cordum H."/>
            <person name="Wilson R."/>
            <person name="Cheng Z."/>
            <person name="Jin W."/>
            <person name="Jiang J."/>
            <person name="Leong S.A."/>
            <person name="Iwama H."/>
            <person name="Gojobori T."/>
            <person name="Itoh T."/>
            <person name="Niimura Y."/>
            <person name="Fujii Y."/>
            <person name="Habara T."/>
            <person name="Sakai H."/>
            <person name="Sato Y."/>
            <person name="Wilson G."/>
            <person name="Kumar K."/>
            <person name="McCouch S."/>
            <person name="Juretic N."/>
            <person name="Hoen D."/>
            <person name="Wright S."/>
            <person name="Bruskiewich R."/>
            <person name="Bureau T."/>
            <person name="Miyao A."/>
            <person name="Hirochika H."/>
            <person name="Nishikawa T."/>
            <person name="Kadowaki K."/>
            <person name="Sugiura M."/>
            <person name="Burr B."/>
            <person name="Sasaki T."/>
        </authorList>
    </citation>
    <scope>NUCLEOTIDE SEQUENCE [LARGE SCALE GENOMIC DNA]</scope>
    <source>
        <strain evidence="3">cv. Nipponbare</strain>
    </source>
</reference>
<keyword evidence="3" id="KW-1185">Reference proteome</keyword>
<evidence type="ECO:0000313" key="2">
    <source>
        <dbReference type="EMBL" id="BAS70544.1"/>
    </source>
</evidence>